<dbReference type="PROSITE" id="PS50106">
    <property type="entry name" value="PDZ"/>
    <property type="match status" value="3"/>
</dbReference>
<feature type="domain" description="PDZ" evidence="15">
    <location>
        <begin position="1"/>
        <end position="90"/>
    </location>
</feature>
<dbReference type="PROSITE" id="PS50052">
    <property type="entry name" value="GUANYLATE_KINASE_2"/>
    <property type="match status" value="1"/>
</dbReference>
<dbReference type="Ensembl" id="ENSATET00000051930.1">
    <property type="protein sequence ID" value="ENSATEP00000040826.1"/>
    <property type="gene ID" value="ENSATEG00000004789.3"/>
</dbReference>
<evidence type="ECO:0000256" key="10">
    <source>
        <dbReference type="ARBA" id="ARBA00023136"/>
    </source>
</evidence>
<evidence type="ECO:0000256" key="8">
    <source>
        <dbReference type="ARBA" id="ARBA00022737"/>
    </source>
</evidence>
<organism evidence="16 17">
    <name type="scientific">Anabas testudineus</name>
    <name type="common">Climbing perch</name>
    <name type="synonym">Anthias testudineus</name>
    <dbReference type="NCBI Taxonomy" id="64144"/>
    <lineage>
        <taxon>Eukaryota</taxon>
        <taxon>Metazoa</taxon>
        <taxon>Chordata</taxon>
        <taxon>Craniata</taxon>
        <taxon>Vertebrata</taxon>
        <taxon>Euteleostomi</taxon>
        <taxon>Actinopterygii</taxon>
        <taxon>Neopterygii</taxon>
        <taxon>Teleostei</taxon>
        <taxon>Neoteleostei</taxon>
        <taxon>Acanthomorphata</taxon>
        <taxon>Anabantaria</taxon>
        <taxon>Anabantiformes</taxon>
        <taxon>Anabantoidei</taxon>
        <taxon>Anabantidae</taxon>
        <taxon>Anabas</taxon>
    </lineage>
</organism>
<proteinExistence type="inferred from homology"/>
<dbReference type="CDD" id="cd06728">
    <property type="entry name" value="PDZ2_ZO1-like_ds"/>
    <property type="match status" value="1"/>
</dbReference>
<dbReference type="InterPro" id="IPR036034">
    <property type="entry name" value="PDZ_sf"/>
</dbReference>
<evidence type="ECO:0000313" key="17">
    <source>
        <dbReference type="Proteomes" id="UP000265040"/>
    </source>
</evidence>
<evidence type="ECO:0000256" key="9">
    <source>
        <dbReference type="ARBA" id="ARBA00022949"/>
    </source>
</evidence>
<reference evidence="16" key="2">
    <citation type="submission" date="2025-08" db="UniProtKB">
        <authorList>
            <consortium name="Ensembl"/>
        </authorList>
    </citation>
    <scope>IDENTIFICATION</scope>
</reference>
<keyword evidence="8" id="KW-0677">Repeat</keyword>
<keyword evidence="10" id="KW-0472">Membrane</keyword>
<evidence type="ECO:0000256" key="7">
    <source>
        <dbReference type="ARBA" id="ARBA00022553"/>
    </source>
</evidence>
<keyword evidence="9" id="KW-0965">Cell junction</keyword>
<feature type="compositionally biased region" description="Basic and acidic residues" evidence="12">
    <location>
        <begin position="154"/>
        <end position="257"/>
    </location>
</feature>
<dbReference type="GO" id="GO:0098609">
    <property type="term" value="P:cell-cell adhesion"/>
    <property type="evidence" value="ECO:0007669"/>
    <property type="project" value="TreeGrafter"/>
</dbReference>
<evidence type="ECO:0000256" key="6">
    <source>
        <dbReference type="ARBA" id="ARBA00022475"/>
    </source>
</evidence>
<evidence type="ECO:0000256" key="4">
    <source>
        <dbReference type="ARBA" id="ARBA00022427"/>
    </source>
</evidence>
<dbReference type="Pfam" id="PF00595">
    <property type="entry name" value="PDZ"/>
    <property type="match status" value="3"/>
</dbReference>
<evidence type="ECO:0000256" key="2">
    <source>
        <dbReference type="ARBA" id="ARBA00004435"/>
    </source>
</evidence>
<evidence type="ECO:0000256" key="5">
    <source>
        <dbReference type="ARBA" id="ARBA00022443"/>
    </source>
</evidence>
<accession>A0A7N5ZY23</accession>
<dbReference type="Gene3D" id="2.30.30.40">
    <property type="entry name" value="SH3 Domains"/>
    <property type="match status" value="1"/>
</dbReference>
<dbReference type="SMART" id="SM00228">
    <property type="entry name" value="PDZ"/>
    <property type="match status" value="3"/>
</dbReference>
<evidence type="ECO:0000256" key="3">
    <source>
        <dbReference type="ARBA" id="ARBA00007014"/>
    </source>
</evidence>
<dbReference type="Pfam" id="PF00625">
    <property type="entry name" value="Guanylate_kin"/>
    <property type="match status" value="1"/>
</dbReference>
<dbReference type="Pfam" id="PF07653">
    <property type="entry name" value="SH3_2"/>
    <property type="match status" value="1"/>
</dbReference>
<feature type="compositionally biased region" description="Basic and acidic residues" evidence="12">
    <location>
        <begin position="387"/>
        <end position="415"/>
    </location>
</feature>
<feature type="region of interest" description="Disordered" evidence="12">
    <location>
        <begin position="381"/>
        <end position="431"/>
    </location>
</feature>
<dbReference type="SUPFAM" id="SSF50156">
    <property type="entry name" value="PDZ domain-like"/>
    <property type="match status" value="3"/>
</dbReference>
<reference evidence="16" key="3">
    <citation type="submission" date="2025-09" db="UniProtKB">
        <authorList>
            <consortium name="Ensembl"/>
        </authorList>
    </citation>
    <scope>IDENTIFICATION</scope>
</reference>
<reference evidence="16" key="1">
    <citation type="submission" date="2021-04" db="EMBL/GenBank/DDBJ databases">
        <authorList>
            <consortium name="Wellcome Sanger Institute Data Sharing"/>
        </authorList>
    </citation>
    <scope>NUCLEOTIDE SEQUENCE [LARGE SCALE GENOMIC DNA]</scope>
</reference>
<dbReference type="GO" id="GO:0150105">
    <property type="term" value="P:protein localization to cell-cell junction"/>
    <property type="evidence" value="ECO:0007669"/>
    <property type="project" value="TreeGrafter"/>
</dbReference>
<dbReference type="CDD" id="cd06727">
    <property type="entry name" value="PDZ1_ZO1-like"/>
    <property type="match status" value="1"/>
</dbReference>
<dbReference type="InterPro" id="IPR005417">
    <property type="entry name" value="ZO"/>
</dbReference>
<feature type="compositionally biased region" description="Basic and acidic residues" evidence="12">
    <location>
        <begin position="132"/>
        <end position="143"/>
    </location>
</feature>
<dbReference type="InterPro" id="IPR036028">
    <property type="entry name" value="SH3-like_dom_sf"/>
</dbReference>
<dbReference type="GO" id="GO:0090557">
    <property type="term" value="P:establishment of endothelial intestinal barrier"/>
    <property type="evidence" value="ECO:0007669"/>
    <property type="project" value="TreeGrafter"/>
</dbReference>
<feature type="domain" description="PDZ" evidence="15">
    <location>
        <begin position="277"/>
        <end position="355"/>
    </location>
</feature>
<keyword evidence="6" id="KW-1003">Cell membrane</keyword>
<keyword evidence="17" id="KW-1185">Reference proteome</keyword>
<name>A0A7N5ZY23_ANATE</name>
<sequence>MIFFFCSQDPKMGFGIAVSGGRDNPNEETGETSIVVSDVLQGGPADGLLFENDRVVQVNATAMDGAVHSFAVQTLRKCGKVAKIVMKRPRKVPVNLLNRPQSPDDRVFSNDYNDDYNYEQDRRSVYSGRSGGGRDHSLERERGMGGYMDSGYQTRERDYDRDYERRERGRSMDRDLSPDRQHRRDGSRGRTLDRERSPDHRFRSEHMLSRDYSPDRRYRSERALDRDHSPDRRYRSERTLDREYSPDRRYRSERTLDRTNSPDLRYRRDPSLERGLNVLLLKNRPNEEYGLRLGSQLFIKEMTSTGLASRDGNLQEGDIILKINGTVTENLSLSDAGKIIEKSRGKLQLVVQRDRRQVLIRVPPMVDSDSELDDISEIESYRSYSPQDDRRGHHSDLSSHSSNERLREKPREDPPNRLAKMGALPTPFRGPDKVVENAPSLSLSKFLEDEQVYGPNTVMVKFQKGDSVGLRLAGGNDVGIFIAGVQEDSAAEQEGLRTGDQIMKVNNMDFRGMVREDAVLYLLEIPKGEDITILAQSNPDVYKDILASGRGDSFFIRTHFEYEKESPQSLSFSRGQIFKVTDTLYDGKLGNWLAIRTDKDNQLLEKGIIPNKSRAEQIANVQNAARAASGNDRGDFWRLRGQRAAKKKDLRKSREDLSAAPVTTRFPAYERVVLREAGFKRPVVIFGPISDAVNEKLANDMPNDFVIARTEPKDAGSEKSSGVVRLNTIRQIIEQDRHALLDVTPKAVDTLNYTQWYPIVLFLNPDTKQGVKTMRNRLVPGSSRSARKLYEQSVKLRKTCSHLFTDKEEESNDAWYGSVKDMIQEQQDRAVWVCEGKLDGSEEDLDLQEDSMSYLSAMSADYLSMDSRLTSDYEDTADEGGAYTDNELDEPLDEHQPVSAISRSSEPVLPDEARTESARSYDSHSSSTISSDAAGGKRPPPPPVALKPTVTRLNQPAEEQSPRKDEQEDPANKSFLGKVRIKAFEKMDHLARAQRLLELQEAENARLEIAQKHPDIYALPVKLPKPNLNRPQPIG</sequence>
<dbReference type="GO" id="GO:0050839">
    <property type="term" value="F:cell adhesion molecule binding"/>
    <property type="evidence" value="ECO:0007669"/>
    <property type="project" value="TreeGrafter"/>
</dbReference>
<dbReference type="GO" id="GO:1905605">
    <property type="term" value="P:positive regulation of blood-brain barrier permeability"/>
    <property type="evidence" value="ECO:0007669"/>
    <property type="project" value="TreeGrafter"/>
</dbReference>
<dbReference type="InterPro" id="IPR008144">
    <property type="entry name" value="Guanylate_kin-like_dom"/>
</dbReference>
<dbReference type="Gene3D" id="2.30.42.10">
    <property type="match status" value="3"/>
</dbReference>
<feature type="region of interest" description="Disordered" evidence="12">
    <location>
        <begin position="95"/>
        <end position="268"/>
    </location>
</feature>
<feature type="domain" description="PDZ" evidence="15">
    <location>
        <begin position="456"/>
        <end position="537"/>
    </location>
</feature>
<evidence type="ECO:0000256" key="12">
    <source>
        <dbReference type="SAM" id="MobiDB-lite"/>
    </source>
</evidence>
<evidence type="ECO:0000259" key="14">
    <source>
        <dbReference type="PROSITE" id="PS50052"/>
    </source>
</evidence>
<comment type="subcellular location">
    <subcellularLocation>
        <location evidence="2">Cell junction</location>
        <location evidence="2">Tight junction</location>
    </subcellularLocation>
    <subcellularLocation>
        <location evidence="1">Cell membrane</location>
        <topology evidence="1">Peripheral membrane protein</topology>
        <orientation evidence="1">Cytoplasmic side</orientation>
    </subcellularLocation>
</comment>
<evidence type="ECO:0000259" key="13">
    <source>
        <dbReference type="PROSITE" id="PS50002"/>
    </source>
</evidence>
<dbReference type="FunFam" id="2.30.42.10:FF:000013">
    <property type="entry name" value="Putative tight junction protein ZO-1"/>
    <property type="match status" value="1"/>
</dbReference>
<feature type="region of interest" description="Disordered" evidence="12">
    <location>
        <begin position="872"/>
        <end position="975"/>
    </location>
</feature>
<dbReference type="InterPro" id="IPR008145">
    <property type="entry name" value="GK/Ca_channel_bsu"/>
</dbReference>
<keyword evidence="7" id="KW-0597">Phosphoprotein</keyword>
<keyword evidence="4" id="KW-0796">Tight junction</keyword>
<evidence type="ECO:0008006" key="18">
    <source>
        <dbReference type="Google" id="ProtNLM"/>
    </source>
</evidence>
<evidence type="ECO:0000313" key="16">
    <source>
        <dbReference type="Ensembl" id="ENSATEP00000040826.1"/>
    </source>
</evidence>
<keyword evidence="5 11" id="KW-0728">SH3 domain</keyword>
<feature type="compositionally biased region" description="Basic and acidic residues" evidence="12">
    <location>
        <begin position="911"/>
        <end position="922"/>
    </location>
</feature>
<dbReference type="InterPro" id="IPR001452">
    <property type="entry name" value="SH3_domain"/>
</dbReference>
<dbReference type="Proteomes" id="UP000265040">
    <property type="component" value="Chromosome 22"/>
</dbReference>
<dbReference type="SMART" id="SM00072">
    <property type="entry name" value="GuKc"/>
    <property type="match status" value="1"/>
</dbReference>
<evidence type="ECO:0000256" key="11">
    <source>
        <dbReference type="PROSITE-ProRule" id="PRU00192"/>
    </source>
</evidence>
<feature type="domain" description="Guanylate kinase-like" evidence="14">
    <location>
        <begin position="659"/>
        <end position="824"/>
    </location>
</feature>
<dbReference type="GO" id="GO:0005886">
    <property type="term" value="C:plasma membrane"/>
    <property type="evidence" value="ECO:0007669"/>
    <property type="project" value="UniProtKB-SubCell"/>
</dbReference>
<dbReference type="PRINTS" id="PR01597">
    <property type="entry name" value="ZONOCCLUDNS"/>
</dbReference>
<dbReference type="CDD" id="cd06729">
    <property type="entry name" value="PDZ3_ZO1-like_domain"/>
    <property type="match status" value="1"/>
</dbReference>
<dbReference type="PROSITE" id="PS50002">
    <property type="entry name" value="SH3"/>
    <property type="match status" value="1"/>
</dbReference>
<dbReference type="GO" id="GO:0045216">
    <property type="term" value="P:cell-cell junction organization"/>
    <property type="evidence" value="ECO:0007669"/>
    <property type="project" value="TreeGrafter"/>
</dbReference>
<comment type="similarity">
    <text evidence="3">Belongs to the MAGUK family.</text>
</comment>
<dbReference type="FunFam" id="3.40.50.300:FF:000110">
    <property type="entry name" value="tight junction protein ZO-1 isoform X1"/>
    <property type="match status" value="1"/>
</dbReference>
<evidence type="ECO:0000259" key="15">
    <source>
        <dbReference type="PROSITE" id="PS50106"/>
    </source>
</evidence>
<dbReference type="InterPro" id="IPR027417">
    <property type="entry name" value="P-loop_NTPase"/>
</dbReference>
<dbReference type="InterPro" id="IPR001478">
    <property type="entry name" value="PDZ"/>
</dbReference>
<dbReference type="FunFam" id="2.30.42.10:FF:000009">
    <property type="entry name" value="Putative tight junction protein ZO-1"/>
    <property type="match status" value="1"/>
</dbReference>
<feature type="domain" description="SH3" evidence="13">
    <location>
        <begin position="551"/>
        <end position="619"/>
    </location>
</feature>
<dbReference type="SUPFAM" id="SSF50044">
    <property type="entry name" value="SH3-domain"/>
    <property type="match status" value="1"/>
</dbReference>
<dbReference type="GO" id="GO:0005923">
    <property type="term" value="C:bicellular tight junction"/>
    <property type="evidence" value="ECO:0007669"/>
    <property type="project" value="UniProtKB-SubCell"/>
</dbReference>
<evidence type="ECO:0000256" key="1">
    <source>
        <dbReference type="ARBA" id="ARBA00004413"/>
    </source>
</evidence>
<dbReference type="PANTHER" id="PTHR13865:SF26">
    <property type="entry name" value="TIGHT JUNCTION PROTEIN ZO-2"/>
    <property type="match status" value="1"/>
</dbReference>
<dbReference type="PANTHER" id="PTHR13865">
    <property type="entry name" value="TIGHT JUNCTION PROTEIN"/>
    <property type="match status" value="1"/>
</dbReference>
<dbReference type="GeneTree" id="ENSGT00940000158634"/>
<dbReference type="Gene3D" id="3.40.50.300">
    <property type="entry name" value="P-loop containing nucleotide triphosphate hydrolases"/>
    <property type="match status" value="1"/>
</dbReference>
<dbReference type="SUPFAM" id="SSF52540">
    <property type="entry name" value="P-loop containing nucleoside triphosphate hydrolases"/>
    <property type="match status" value="1"/>
</dbReference>
<dbReference type="AlphaFoldDB" id="A0A7N5ZY23"/>
<protein>
    <recommendedName>
        <fullName evidence="18">Tight junction protein 2a (zona occludens 2)</fullName>
    </recommendedName>
</protein>